<organism evidence="2 3">
    <name type="scientific">Dentiscutata erythropus</name>
    <dbReference type="NCBI Taxonomy" id="1348616"/>
    <lineage>
        <taxon>Eukaryota</taxon>
        <taxon>Fungi</taxon>
        <taxon>Fungi incertae sedis</taxon>
        <taxon>Mucoromycota</taxon>
        <taxon>Glomeromycotina</taxon>
        <taxon>Glomeromycetes</taxon>
        <taxon>Diversisporales</taxon>
        <taxon>Gigasporaceae</taxon>
        <taxon>Dentiscutata</taxon>
    </lineage>
</organism>
<protein>
    <submittedName>
        <fullName evidence="2">15125_t:CDS:1</fullName>
    </submittedName>
</protein>
<dbReference type="Proteomes" id="UP000789405">
    <property type="component" value="Unassembled WGS sequence"/>
</dbReference>
<dbReference type="AlphaFoldDB" id="A0A9N9J4G7"/>
<reference evidence="2" key="1">
    <citation type="submission" date="2021-06" db="EMBL/GenBank/DDBJ databases">
        <authorList>
            <person name="Kallberg Y."/>
            <person name="Tangrot J."/>
            <person name="Rosling A."/>
        </authorList>
    </citation>
    <scope>NUCLEOTIDE SEQUENCE</scope>
    <source>
        <strain evidence="2">MA453B</strain>
    </source>
</reference>
<proteinExistence type="predicted"/>
<keyword evidence="3" id="KW-1185">Reference proteome</keyword>
<feature type="compositionally biased region" description="Basic and acidic residues" evidence="1">
    <location>
        <begin position="151"/>
        <end position="170"/>
    </location>
</feature>
<sequence>MKMLRGRWRSQNNTWRLRKNGNAKRESRRVRKNTEMAKKKKERVAAVNFLIKGGDEYINRYPIQQVLKILKISDYHSEEWEETDKEYEYEEKLFEGDYEREYEEATFARSSISNRSVTFTNANATKTTSFYVKDKWWRSNALKKLLHERIDPTVERNRKPPRRNGQEQKSRIKSTQILGKTESEIPSEAPLWTLNMEALQMNNWENH</sequence>
<feature type="region of interest" description="Disordered" evidence="1">
    <location>
        <begin position="151"/>
        <end position="180"/>
    </location>
</feature>
<dbReference type="EMBL" id="CAJVPY010017990">
    <property type="protein sequence ID" value="CAG8764727.1"/>
    <property type="molecule type" value="Genomic_DNA"/>
</dbReference>
<evidence type="ECO:0000256" key="1">
    <source>
        <dbReference type="SAM" id="MobiDB-lite"/>
    </source>
</evidence>
<evidence type="ECO:0000313" key="3">
    <source>
        <dbReference type="Proteomes" id="UP000789405"/>
    </source>
</evidence>
<evidence type="ECO:0000313" key="2">
    <source>
        <dbReference type="EMBL" id="CAG8764727.1"/>
    </source>
</evidence>
<gene>
    <name evidence="2" type="ORF">DERYTH_LOCUS18136</name>
</gene>
<accession>A0A9N9J4G7</accession>
<feature type="non-terminal residue" evidence="2">
    <location>
        <position position="207"/>
    </location>
</feature>
<dbReference type="OrthoDB" id="2446350at2759"/>
<comment type="caution">
    <text evidence="2">The sequence shown here is derived from an EMBL/GenBank/DDBJ whole genome shotgun (WGS) entry which is preliminary data.</text>
</comment>
<name>A0A9N9J4G7_9GLOM</name>